<reference evidence="2" key="1">
    <citation type="submission" date="2022-08" db="EMBL/GenBank/DDBJ databases">
        <authorList>
            <consortium name="DOE Joint Genome Institute"/>
            <person name="Min B."/>
            <person name="Riley R."/>
            <person name="Sierra-Patev S."/>
            <person name="Naranjo-Ortiz M."/>
            <person name="Looney B."/>
            <person name="Konkel Z."/>
            <person name="Slot J.C."/>
            <person name="Sakamoto Y."/>
            <person name="Steenwyk J.L."/>
            <person name="Rokas A."/>
            <person name="Carro J."/>
            <person name="Camarero S."/>
            <person name="Ferreira P."/>
            <person name="Molpeceres G."/>
            <person name="Ruiz-Duenas F.J."/>
            <person name="Serrano A."/>
            <person name="Henrissat B."/>
            <person name="Drula E."/>
            <person name="Hughes K.W."/>
            <person name="Mata J.L."/>
            <person name="Ishikawa N.K."/>
            <person name="Vargas-Isla R."/>
            <person name="Ushijima S."/>
            <person name="Smith C.A."/>
            <person name="Ahrendt S."/>
            <person name="Andreopoulos W."/>
            <person name="He G."/>
            <person name="Labutti K."/>
            <person name="Lipzen A."/>
            <person name="Ng V."/>
            <person name="Sandor L."/>
            <person name="Barry K."/>
            <person name="Martinez A.T."/>
            <person name="Xiao Y."/>
            <person name="Gibbons J.G."/>
            <person name="Terashima K."/>
            <person name="Hibbett D.S."/>
            <person name="Grigoriev I.V."/>
        </authorList>
    </citation>
    <scope>NUCLEOTIDE SEQUENCE</scope>
    <source>
        <strain evidence="2">TFB10827</strain>
    </source>
</reference>
<evidence type="ECO:0000313" key="3">
    <source>
        <dbReference type="Proteomes" id="UP001163828"/>
    </source>
</evidence>
<dbReference type="PROSITE" id="PS51257">
    <property type="entry name" value="PROKAR_LIPOPROTEIN"/>
    <property type="match status" value="1"/>
</dbReference>
<comment type="caution">
    <text evidence="2">The sequence shown here is derived from an EMBL/GenBank/DDBJ whole genome shotgun (WGS) entry which is preliminary data.</text>
</comment>
<keyword evidence="1" id="KW-0732">Signal</keyword>
<proteinExistence type="predicted"/>
<accession>A0ABQ8QMN8</accession>
<dbReference type="Proteomes" id="UP001163828">
    <property type="component" value="Unassembled WGS sequence"/>
</dbReference>
<sequence length="208" mass="23569">MALKTILVLGYLILMSCAQEPSSFDLELGSLISDVGITGKVKQVINFQGIPLLVYAEVKALKQIGEFHAAGIHYVSVVILMEKKPGEMIEDTVQWKQDLSSEAKDKYCEKVAKIATSFPSNSKIYLYDTYNYQLQIMLIDKPGDPPVNDFNGAHSIGRVIKLDQEVSIVIITANKSKRWNAFGKLKYYDKRRANETNWWYTFFSTLIT</sequence>
<feature type="chain" id="PRO_5047166450" description="Lipoprotein" evidence="1">
    <location>
        <begin position="19"/>
        <end position="208"/>
    </location>
</feature>
<name>A0ABQ8QMN8_9AGAR</name>
<gene>
    <name evidence="2" type="ORF">F5050DRAFT_1709457</name>
</gene>
<organism evidence="2 3">
    <name type="scientific">Lentinula boryana</name>
    <dbReference type="NCBI Taxonomy" id="40481"/>
    <lineage>
        <taxon>Eukaryota</taxon>
        <taxon>Fungi</taxon>
        <taxon>Dikarya</taxon>
        <taxon>Basidiomycota</taxon>
        <taxon>Agaricomycotina</taxon>
        <taxon>Agaricomycetes</taxon>
        <taxon>Agaricomycetidae</taxon>
        <taxon>Agaricales</taxon>
        <taxon>Marasmiineae</taxon>
        <taxon>Omphalotaceae</taxon>
        <taxon>Lentinula</taxon>
    </lineage>
</organism>
<feature type="signal peptide" evidence="1">
    <location>
        <begin position="1"/>
        <end position="18"/>
    </location>
</feature>
<evidence type="ECO:0000313" key="2">
    <source>
        <dbReference type="EMBL" id="KAJ3999779.1"/>
    </source>
</evidence>
<keyword evidence="3" id="KW-1185">Reference proteome</keyword>
<protein>
    <recommendedName>
        <fullName evidence="4">Lipoprotein</fullName>
    </recommendedName>
</protein>
<evidence type="ECO:0000256" key="1">
    <source>
        <dbReference type="SAM" id="SignalP"/>
    </source>
</evidence>
<evidence type="ECO:0008006" key="4">
    <source>
        <dbReference type="Google" id="ProtNLM"/>
    </source>
</evidence>
<dbReference type="EMBL" id="MU790532">
    <property type="protein sequence ID" value="KAJ3999779.1"/>
    <property type="molecule type" value="Genomic_DNA"/>
</dbReference>